<dbReference type="InterPro" id="IPR051175">
    <property type="entry name" value="CLK_kinases"/>
</dbReference>
<evidence type="ECO:0000256" key="6">
    <source>
        <dbReference type="PROSITE-ProRule" id="PRU10141"/>
    </source>
</evidence>
<keyword evidence="2" id="KW-0808">Transferase</keyword>
<keyword evidence="1" id="KW-0723">Serine/threonine-protein kinase</keyword>
<dbReference type="GO" id="GO:0005524">
    <property type="term" value="F:ATP binding"/>
    <property type="evidence" value="ECO:0007669"/>
    <property type="project" value="UniProtKB-UniRule"/>
</dbReference>
<dbReference type="AlphaFoldDB" id="A0A6A5YA93"/>
<dbReference type="InterPro" id="IPR017441">
    <property type="entry name" value="Protein_kinase_ATP_BS"/>
</dbReference>
<protein>
    <submittedName>
        <fullName evidence="8">Kinase-like protein</fullName>
    </submittedName>
</protein>
<proteinExistence type="predicted"/>
<dbReference type="PANTHER" id="PTHR45646">
    <property type="entry name" value="SERINE/THREONINE-PROTEIN KINASE DOA-RELATED"/>
    <property type="match status" value="1"/>
</dbReference>
<feature type="domain" description="Protein kinase" evidence="7">
    <location>
        <begin position="77"/>
        <end position="440"/>
    </location>
</feature>
<keyword evidence="5 6" id="KW-0067">ATP-binding</keyword>
<dbReference type="PROSITE" id="PS00107">
    <property type="entry name" value="PROTEIN_KINASE_ATP"/>
    <property type="match status" value="1"/>
</dbReference>
<dbReference type="InterPro" id="IPR000719">
    <property type="entry name" value="Prot_kinase_dom"/>
</dbReference>
<evidence type="ECO:0000259" key="7">
    <source>
        <dbReference type="PROSITE" id="PS50011"/>
    </source>
</evidence>
<dbReference type="InterPro" id="IPR011009">
    <property type="entry name" value="Kinase-like_dom_sf"/>
</dbReference>
<keyword evidence="9" id="KW-1185">Reference proteome</keyword>
<dbReference type="GeneID" id="54282358"/>
<name>A0A6A5YA93_9PLEO</name>
<dbReference type="Gene3D" id="3.30.200.20">
    <property type="entry name" value="Phosphorylase Kinase, domain 1"/>
    <property type="match status" value="1"/>
</dbReference>
<evidence type="ECO:0000313" key="9">
    <source>
        <dbReference type="Proteomes" id="UP000799778"/>
    </source>
</evidence>
<evidence type="ECO:0000256" key="3">
    <source>
        <dbReference type="ARBA" id="ARBA00022741"/>
    </source>
</evidence>
<dbReference type="Pfam" id="PF00069">
    <property type="entry name" value="Pkinase"/>
    <property type="match status" value="2"/>
</dbReference>
<evidence type="ECO:0000256" key="1">
    <source>
        <dbReference type="ARBA" id="ARBA00022527"/>
    </source>
</evidence>
<dbReference type="PROSITE" id="PS50011">
    <property type="entry name" value="PROTEIN_KINASE_DOM"/>
    <property type="match status" value="1"/>
</dbReference>
<dbReference type="GO" id="GO:0005634">
    <property type="term" value="C:nucleus"/>
    <property type="evidence" value="ECO:0007669"/>
    <property type="project" value="TreeGrafter"/>
</dbReference>
<keyword evidence="4 8" id="KW-0418">Kinase</keyword>
<dbReference type="GO" id="GO:0004674">
    <property type="term" value="F:protein serine/threonine kinase activity"/>
    <property type="evidence" value="ECO:0007669"/>
    <property type="project" value="UniProtKB-KW"/>
</dbReference>
<evidence type="ECO:0000256" key="5">
    <source>
        <dbReference type="ARBA" id="ARBA00022840"/>
    </source>
</evidence>
<reference evidence="8" key="1">
    <citation type="journal article" date="2020" name="Stud. Mycol.">
        <title>101 Dothideomycetes genomes: a test case for predicting lifestyles and emergence of pathogens.</title>
        <authorList>
            <person name="Haridas S."/>
            <person name="Albert R."/>
            <person name="Binder M."/>
            <person name="Bloem J."/>
            <person name="Labutti K."/>
            <person name="Salamov A."/>
            <person name="Andreopoulos B."/>
            <person name="Baker S."/>
            <person name="Barry K."/>
            <person name="Bills G."/>
            <person name="Bluhm B."/>
            <person name="Cannon C."/>
            <person name="Castanera R."/>
            <person name="Culley D."/>
            <person name="Daum C."/>
            <person name="Ezra D."/>
            <person name="Gonzalez J."/>
            <person name="Henrissat B."/>
            <person name="Kuo A."/>
            <person name="Liang C."/>
            <person name="Lipzen A."/>
            <person name="Lutzoni F."/>
            <person name="Magnuson J."/>
            <person name="Mondo S."/>
            <person name="Nolan M."/>
            <person name="Ohm R."/>
            <person name="Pangilinan J."/>
            <person name="Park H.-J."/>
            <person name="Ramirez L."/>
            <person name="Alfaro M."/>
            <person name="Sun H."/>
            <person name="Tritt A."/>
            <person name="Yoshinaga Y."/>
            <person name="Zwiers L.-H."/>
            <person name="Turgeon B."/>
            <person name="Goodwin S."/>
            <person name="Spatafora J."/>
            <person name="Crous P."/>
            <person name="Grigoriev I."/>
        </authorList>
    </citation>
    <scope>NUCLEOTIDE SEQUENCE</scope>
    <source>
        <strain evidence="8">CBS 175.79</strain>
    </source>
</reference>
<organism evidence="8 9">
    <name type="scientific">Aaosphaeria arxii CBS 175.79</name>
    <dbReference type="NCBI Taxonomy" id="1450172"/>
    <lineage>
        <taxon>Eukaryota</taxon>
        <taxon>Fungi</taxon>
        <taxon>Dikarya</taxon>
        <taxon>Ascomycota</taxon>
        <taxon>Pezizomycotina</taxon>
        <taxon>Dothideomycetes</taxon>
        <taxon>Pleosporomycetidae</taxon>
        <taxon>Pleosporales</taxon>
        <taxon>Pleosporales incertae sedis</taxon>
        <taxon>Aaosphaeria</taxon>
    </lineage>
</organism>
<dbReference type="OrthoDB" id="5979581at2759"/>
<dbReference type="Proteomes" id="UP000799778">
    <property type="component" value="Unassembled WGS sequence"/>
</dbReference>
<dbReference type="EMBL" id="ML978066">
    <property type="protein sequence ID" value="KAF2022146.1"/>
    <property type="molecule type" value="Genomic_DNA"/>
</dbReference>
<dbReference type="Gene3D" id="1.10.510.10">
    <property type="entry name" value="Transferase(Phosphotransferase) domain 1"/>
    <property type="match status" value="1"/>
</dbReference>
<accession>A0A6A5YA93</accession>
<gene>
    <name evidence="8" type="ORF">BU24DRAFT_38728</name>
</gene>
<evidence type="ECO:0000256" key="2">
    <source>
        <dbReference type="ARBA" id="ARBA00022679"/>
    </source>
</evidence>
<dbReference type="PANTHER" id="PTHR45646:SF11">
    <property type="entry name" value="SERINE_THREONINE-PROTEIN KINASE DOA"/>
    <property type="match status" value="1"/>
</dbReference>
<dbReference type="SUPFAM" id="SSF56112">
    <property type="entry name" value="Protein kinase-like (PK-like)"/>
    <property type="match status" value="1"/>
</dbReference>
<dbReference type="SMART" id="SM00220">
    <property type="entry name" value="S_TKc"/>
    <property type="match status" value="1"/>
</dbReference>
<sequence length="470" mass="52770">MLRLSSCYRRMFLYIHVVRTPSTLRHAPLSTGARLAPARTQRSWEYLSEIDAEDPHGYSAGRYCPIEIGQNYKDGRYKVIYKLGWGGYATVWLARDTRNCTNVALKFGHVDVTSNELRIMRHLQKSHLAHPGRNHVVRLLDSFDVSSRHTCLVFEPMGVSVPARIERQTGGRLPARIARSVTLQLALGLDYLWQCGVAHGDLHIGNILFSAPEVAIWSEYRLKSYLGVPQTGAVKRLDGAPVLDSSMPRHLVWPRELPGSSTEIKIIDLGGAFFHDSPPDIVHTPYHVRAPEALFGQPLNHGVDMWSIGCLLFEIITGRALISPILADRLSSIEEIRSCIGTAPKEWVDSLSDEDKEIMRRNSVDPLELDRYFRLAYEQDDDAILGCGGEDDFQVEDYEKAPRELTHEQLDSISATLHKILVYDAHSRGTPAELLRSPWFENNDAEDVSIAQCKGDGQAQGESRDEMSAC</sequence>
<feature type="binding site" evidence="6">
    <location>
        <position position="106"/>
    </location>
    <ligand>
        <name>ATP</name>
        <dbReference type="ChEBI" id="CHEBI:30616"/>
    </ligand>
</feature>
<evidence type="ECO:0000313" key="8">
    <source>
        <dbReference type="EMBL" id="KAF2022146.1"/>
    </source>
</evidence>
<keyword evidence="3 6" id="KW-0547">Nucleotide-binding</keyword>
<dbReference type="GO" id="GO:0043484">
    <property type="term" value="P:regulation of RNA splicing"/>
    <property type="evidence" value="ECO:0007669"/>
    <property type="project" value="TreeGrafter"/>
</dbReference>
<evidence type="ECO:0000256" key="4">
    <source>
        <dbReference type="ARBA" id="ARBA00022777"/>
    </source>
</evidence>
<dbReference type="RefSeq" id="XP_033390485.1">
    <property type="nucleotide sequence ID" value="XM_033524961.1"/>
</dbReference>